<reference evidence="3" key="1">
    <citation type="submission" date="2018-07" db="EMBL/GenBank/DDBJ databases">
        <authorList>
            <consortium name="PulseNet: The National Subtyping Network for Foodborne Disease Surveillance"/>
            <person name="Tarr C.L."/>
            <person name="Trees E."/>
            <person name="Katz L.S."/>
            <person name="Carleton-Romer H.A."/>
            <person name="Stroika S."/>
            <person name="Kucerova Z."/>
            <person name="Roache K.F."/>
            <person name="Sabol A.L."/>
            <person name="Besser J."/>
            <person name="Gerner-Smidt P."/>
        </authorList>
    </citation>
    <scope>NUCLEOTIDE SEQUENCE</scope>
    <source>
        <strain evidence="3">PNUSAS015592</strain>
        <strain evidence="2">PNUSAS051318</strain>
    </source>
</reference>
<evidence type="ECO:0000313" key="3">
    <source>
        <dbReference type="EMBL" id="EBS7980746.1"/>
    </source>
</evidence>
<dbReference type="Gene3D" id="1.10.260.40">
    <property type="entry name" value="lambda repressor-like DNA-binding domains"/>
    <property type="match status" value="1"/>
</dbReference>
<name>A0A5U0P5J3_SALER</name>
<dbReference type="GO" id="GO:0003677">
    <property type="term" value="F:DNA binding"/>
    <property type="evidence" value="ECO:0007669"/>
    <property type="project" value="InterPro"/>
</dbReference>
<gene>
    <name evidence="3" type="ORF">CEJ09_02620</name>
    <name evidence="2" type="ORF">D3S21_01770</name>
</gene>
<dbReference type="InterPro" id="IPR010982">
    <property type="entry name" value="Lambda_DNA-bd_dom_sf"/>
</dbReference>
<organism evidence="3">
    <name type="scientific">Salmonella enterica</name>
    <name type="common">Salmonella choleraesuis</name>
    <dbReference type="NCBI Taxonomy" id="28901"/>
    <lineage>
        <taxon>Bacteria</taxon>
        <taxon>Pseudomonadati</taxon>
        <taxon>Pseudomonadota</taxon>
        <taxon>Gammaproteobacteria</taxon>
        <taxon>Enterobacterales</taxon>
        <taxon>Enterobacteriaceae</taxon>
        <taxon>Salmonella</taxon>
    </lineage>
</organism>
<dbReference type="EMBL" id="AAGWQQ010000003">
    <property type="protein sequence ID" value="EBS7980746.1"/>
    <property type="molecule type" value="Genomic_DNA"/>
</dbReference>
<evidence type="ECO:0000313" key="2">
    <source>
        <dbReference type="EMBL" id="EBO8101661.1"/>
    </source>
</evidence>
<feature type="domain" description="HTH cro/C1-type" evidence="1">
    <location>
        <begin position="10"/>
        <end position="64"/>
    </location>
</feature>
<comment type="caution">
    <text evidence="3">The sequence shown here is derived from an EMBL/GenBank/DDBJ whole genome shotgun (WGS) entry which is preliminary data.</text>
</comment>
<dbReference type="CDD" id="cd00093">
    <property type="entry name" value="HTH_XRE"/>
    <property type="match status" value="1"/>
</dbReference>
<dbReference type="AlphaFoldDB" id="A0A5U0P5J3"/>
<sequence>MAVNEFGKAVRIARLKTNHTLLTMSEKLNTTPAYLSGMETGRKKISKKWVKKIYDFFYCEGIEINNLQELADISNEYVDLEGLSQQQKMLVAGFAKSPLTPDVLKKIAELLRKVND</sequence>
<dbReference type="PROSITE" id="PS50943">
    <property type="entry name" value="HTH_CROC1"/>
    <property type="match status" value="1"/>
</dbReference>
<protein>
    <submittedName>
        <fullName evidence="3">XRE family transcriptional regulator</fullName>
    </submittedName>
</protein>
<dbReference type="EMBL" id="AAGJRW010000001">
    <property type="protein sequence ID" value="EBO8101661.1"/>
    <property type="molecule type" value="Genomic_DNA"/>
</dbReference>
<accession>A0A5U0P5J3</accession>
<evidence type="ECO:0000259" key="1">
    <source>
        <dbReference type="PROSITE" id="PS50943"/>
    </source>
</evidence>
<dbReference type="InterPro" id="IPR001387">
    <property type="entry name" value="Cro/C1-type_HTH"/>
</dbReference>
<proteinExistence type="predicted"/>
<dbReference type="SUPFAM" id="SSF47413">
    <property type="entry name" value="lambda repressor-like DNA-binding domains"/>
    <property type="match status" value="1"/>
</dbReference>